<feature type="region of interest" description="Disordered" evidence="1">
    <location>
        <begin position="208"/>
        <end position="245"/>
    </location>
</feature>
<protein>
    <submittedName>
        <fullName evidence="2">Uncharacterized protein</fullName>
    </submittedName>
</protein>
<feature type="region of interest" description="Disordered" evidence="1">
    <location>
        <begin position="812"/>
        <end position="831"/>
    </location>
</feature>
<evidence type="ECO:0000313" key="2">
    <source>
        <dbReference type="EMBL" id="PWN95763.1"/>
    </source>
</evidence>
<feature type="region of interest" description="Disordered" evidence="1">
    <location>
        <begin position="837"/>
        <end position="888"/>
    </location>
</feature>
<feature type="compositionally biased region" description="Low complexity" evidence="1">
    <location>
        <begin position="37"/>
        <end position="62"/>
    </location>
</feature>
<feature type="compositionally biased region" description="Polar residues" evidence="1">
    <location>
        <begin position="81"/>
        <end position="97"/>
    </location>
</feature>
<name>A0A316Z6J0_9BASI</name>
<dbReference type="AlphaFoldDB" id="A0A316Z6J0"/>
<dbReference type="Proteomes" id="UP000245946">
    <property type="component" value="Unassembled WGS sequence"/>
</dbReference>
<feature type="compositionally biased region" description="Low complexity" evidence="1">
    <location>
        <begin position="815"/>
        <end position="831"/>
    </location>
</feature>
<feature type="region of interest" description="Disordered" evidence="1">
    <location>
        <begin position="267"/>
        <end position="293"/>
    </location>
</feature>
<feature type="compositionally biased region" description="Polar residues" evidence="1">
    <location>
        <begin position="158"/>
        <end position="177"/>
    </location>
</feature>
<feature type="region of interest" description="Disordered" evidence="1">
    <location>
        <begin position="615"/>
        <end position="645"/>
    </location>
</feature>
<reference evidence="2 3" key="1">
    <citation type="journal article" date="2018" name="Mol. Biol. Evol.">
        <title>Broad Genomic Sampling Reveals a Smut Pathogenic Ancestry of the Fungal Clade Ustilaginomycotina.</title>
        <authorList>
            <person name="Kijpornyongpan T."/>
            <person name="Mondo S.J."/>
            <person name="Barry K."/>
            <person name="Sandor L."/>
            <person name="Lee J."/>
            <person name="Lipzen A."/>
            <person name="Pangilinan J."/>
            <person name="LaButti K."/>
            <person name="Hainaut M."/>
            <person name="Henrissat B."/>
            <person name="Grigoriev I.V."/>
            <person name="Spatafora J.W."/>
            <person name="Aime M.C."/>
        </authorList>
    </citation>
    <scope>NUCLEOTIDE SEQUENCE [LARGE SCALE GENOMIC DNA]</scope>
    <source>
        <strain evidence="2 3">MCA 4186</strain>
    </source>
</reference>
<evidence type="ECO:0000313" key="3">
    <source>
        <dbReference type="Proteomes" id="UP000245946"/>
    </source>
</evidence>
<keyword evidence="3" id="KW-1185">Reference proteome</keyword>
<dbReference type="EMBL" id="KZ819302">
    <property type="protein sequence ID" value="PWN95763.1"/>
    <property type="molecule type" value="Genomic_DNA"/>
</dbReference>
<feature type="region of interest" description="Disordered" evidence="1">
    <location>
        <begin position="670"/>
        <end position="690"/>
    </location>
</feature>
<feature type="compositionally biased region" description="Polar residues" evidence="1">
    <location>
        <begin position="410"/>
        <end position="423"/>
    </location>
</feature>
<organism evidence="2 3">
    <name type="scientific">Tilletiopsis washingtonensis</name>
    <dbReference type="NCBI Taxonomy" id="58919"/>
    <lineage>
        <taxon>Eukaryota</taxon>
        <taxon>Fungi</taxon>
        <taxon>Dikarya</taxon>
        <taxon>Basidiomycota</taxon>
        <taxon>Ustilaginomycotina</taxon>
        <taxon>Exobasidiomycetes</taxon>
        <taxon>Entylomatales</taxon>
        <taxon>Entylomatales incertae sedis</taxon>
        <taxon>Tilletiopsis</taxon>
    </lineage>
</organism>
<gene>
    <name evidence="2" type="ORF">FA09DRAFT_340709</name>
</gene>
<evidence type="ECO:0000256" key="1">
    <source>
        <dbReference type="SAM" id="MobiDB-lite"/>
    </source>
</evidence>
<feature type="compositionally biased region" description="Low complexity" evidence="1">
    <location>
        <begin position="284"/>
        <end position="293"/>
    </location>
</feature>
<proteinExistence type="predicted"/>
<dbReference type="GeneID" id="37271891"/>
<feature type="compositionally biased region" description="Low complexity" evidence="1">
    <location>
        <begin position="105"/>
        <end position="137"/>
    </location>
</feature>
<accession>A0A316Z6J0</accession>
<dbReference type="RefSeq" id="XP_025596042.1">
    <property type="nucleotide sequence ID" value="XM_025744347.1"/>
</dbReference>
<feature type="compositionally biased region" description="Pro residues" evidence="1">
    <location>
        <begin position="8"/>
        <end position="17"/>
    </location>
</feature>
<sequence>MSAGVPQQPHPAPPPPSRVGGGHLSAPPPPRSHHRTPSPASAAASARRSGPPPGSAAASSSSAPPPPQQRRQQQRSHGHASTHSSRGDSPTLGSSDTRLPPLPQQRPQLSPRQYSNSTARSSSWRARSQASRSAPTSALPPLPTTAPITDAGARRSPSDSPDLQFSASPESTLSPNNFLDLFPSPDVHARDTSPRTSAALVAAALALRKAQETPSRPGAPSQDRPMLCSEAAPMPPPLGRPLDLTTGQRKRLPIVPLPAVTVPAHVASTADGERSSSPLEYRTAPLSGPSSAPSLHDHVAAGLSYTLAAAQLITPEPTRVDAMLSQEAINVLNSTPMPVLLARALAKINDLELALEYYRDTAVRASADAVFWESQYQRLVRDFLKLEAESRASVPRQTPNWHSHDAPAQENWQPRRSSATAHAQPSRRESRWGTAAETSQHRAARTDSHPRDWRNGEAPLSEGPSDVATGLHAQPLAPLHRRGAWRRGSAETARQHQRSSSESYEAIGPSAVPAAVRMAHLAARRPSSSSTPRRRSETTPLAQEIVSQPREVPTRRRSPALEWMRSSSVSECGESAPPEEQGLPASSDDQIYHEMHSDADMPLSAPATEAWRAIAPAPRGPSDVPVDETSDHLSSPGAQRGSGDCITSIDGLERLAVSGSVMTANLGARHVSPEARTRASHAPTTGGPQYLLQSRRPFSFTPNASPTQALRSLGSPFVHYDSPVSAGTHGPLTPLDGVSPFISPRTSVDTSPSLPADPFAWRPLSGLALSFGEAHDVHAQPLQSYWSESTCPSTEESEDGALEAWRRGCLAEPGSASSSLRNPSSSSAASFDSAAPFDYARDAPGTLQHNPRASKGGTDALFFGSSPSPKQRPASLPHQMQQEPVHES</sequence>
<feature type="compositionally biased region" description="Basic and acidic residues" evidence="1">
    <location>
        <begin position="444"/>
        <end position="455"/>
    </location>
</feature>
<feature type="region of interest" description="Disordered" evidence="1">
    <location>
        <begin position="1"/>
        <end position="196"/>
    </location>
</feature>
<feature type="region of interest" description="Disordered" evidence="1">
    <location>
        <begin position="521"/>
        <end position="586"/>
    </location>
</feature>
<feature type="region of interest" description="Disordered" evidence="1">
    <location>
        <begin position="392"/>
        <end position="507"/>
    </location>
</feature>